<organism evidence="6 7">
    <name type="scientific">Symbiodinium natans</name>
    <dbReference type="NCBI Taxonomy" id="878477"/>
    <lineage>
        <taxon>Eukaryota</taxon>
        <taxon>Sar</taxon>
        <taxon>Alveolata</taxon>
        <taxon>Dinophyceae</taxon>
        <taxon>Suessiales</taxon>
        <taxon>Symbiodiniaceae</taxon>
        <taxon>Symbiodinium</taxon>
    </lineage>
</organism>
<proteinExistence type="predicted"/>
<dbReference type="AlphaFoldDB" id="A0A812QY38"/>
<dbReference type="OrthoDB" id="6019299at2759"/>
<sequence>MALSSTLQVVTCLAVLLVGSGASYADLLRSFTFLHEGNLSGSTRHLNLRAATAYVECENCTLANYSWGNSRAQGNAAGNCDWFEFLFQEQPEAAKAPVSLDFLEGVDFPGGDYRQTQEASEAASAQACAASCASEPRCVAFTWAEAIKAPWGNCTTRGPCCFLKDVLPLPTYTPGLTSAHSPRYVAPSMGVRSSIALGGVGTGSFELRGDGSFREWLVDNRYPAGAPKVSLLEGAALVLKVTSAARHRTALLRLGNAGAALPEGVGADFEVKQLRYSGLYPLARLAVEDTNLAVFAFSKVVYGDLDASQAPVVVLSLSGSVEDLARFLGTPVGLDQFHVEFGIIMPAGVTGSYQRSTGNVSHAGTAAECAALCSQASCSWSFNRSSQQCAVDVSQEPPLGGYSADSVSGLMGQLGKKSGERCISFEVAGSHPSAGTVAACTDSAQHRTFLGASVLEVLQRLNSTDSTDSGAPQAPTKQSHVSHMALTASDTLGPHGDLAISVALSWTFPHRFYLSNWTGNYYSKLHPSSQDAAAEVLSQKQGLLENYKALHESYRGVPDFLADSLLNSLTHMRSAWITADKRFRQWEAFDCINVDSVHNDCERHLAYSFYFPESIDSKMYAWAKTQLPNGMIQEQLMCGCQFGVPDKHIDQGCGRIMSDVSSSFAYYLLEALMWRNTTEMVRDLYPAAKKAVQWHITEGASHGGQPTRLVNTYDILAPEKLTYQSYNCVMHLLALKVGSKLAEFMGDTAFQAECDRWVKPAQETMRKALWVDLPANERGLRGYFANGDSDRDTIMADTFYGQVLADTLGLGDLVEPWRLSEHLRVQLAWASNSTKHGMAILAHRIEGTASGWPDGKYNTWQMAPPNHASLWMRRGVRDEATMDQPRRSLGVWRDVERDLWRPAGVSAADGRGYLTSHYGYHMTSWHMINAYTGARADFSRGANSFIAFDADVDSFVDKDKGWPVLFSGVVAVLRPGELTVTLGRLRQAGRLLIKGQPAPLTEESLKRLNRGLIAGEKVAWSTGTRAYPAEIVEIV</sequence>
<comment type="caution">
    <text evidence="6">The sequence shown here is derived from an EMBL/GenBank/DDBJ whole genome shotgun (WGS) entry which is preliminary data.</text>
</comment>
<dbReference type="PANTHER" id="PTHR12654">
    <property type="entry name" value="BILE ACID BETA-GLUCOSIDASE-RELATED"/>
    <property type="match status" value="1"/>
</dbReference>
<dbReference type="GO" id="GO:0005975">
    <property type="term" value="P:carbohydrate metabolic process"/>
    <property type="evidence" value="ECO:0007669"/>
    <property type="project" value="InterPro"/>
</dbReference>
<dbReference type="InterPro" id="IPR003609">
    <property type="entry name" value="Pan_app"/>
</dbReference>
<dbReference type="InterPro" id="IPR012341">
    <property type="entry name" value="6hp_glycosidase-like_sf"/>
</dbReference>
<evidence type="ECO:0000259" key="5">
    <source>
        <dbReference type="SMART" id="SM00223"/>
    </source>
</evidence>
<dbReference type="Pfam" id="PF04685">
    <property type="entry name" value="DUF608"/>
    <property type="match status" value="1"/>
</dbReference>
<dbReference type="GO" id="GO:0008422">
    <property type="term" value="F:beta-glucosidase activity"/>
    <property type="evidence" value="ECO:0007669"/>
    <property type="project" value="TreeGrafter"/>
</dbReference>
<dbReference type="InterPro" id="IPR008928">
    <property type="entry name" value="6-hairpin_glycosidase_sf"/>
</dbReference>
<feature type="region of interest" description="Disordered" evidence="3">
    <location>
        <begin position="463"/>
        <end position="482"/>
    </location>
</feature>
<dbReference type="Pfam" id="PF12215">
    <property type="entry name" value="Glyco_hydr_116N"/>
    <property type="match status" value="1"/>
</dbReference>
<evidence type="ECO:0000313" key="7">
    <source>
        <dbReference type="Proteomes" id="UP000604046"/>
    </source>
</evidence>
<feature type="compositionally biased region" description="Polar residues" evidence="3">
    <location>
        <begin position="463"/>
        <end position="481"/>
    </location>
</feature>
<dbReference type="EMBL" id="CAJNDS010002284">
    <property type="protein sequence ID" value="CAE7410315.1"/>
    <property type="molecule type" value="Genomic_DNA"/>
</dbReference>
<dbReference type="GO" id="GO:0006508">
    <property type="term" value="P:proteolysis"/>
    <property type="evidence" value="ECO:0007669"/>
    <property type="project" value="InterPro"/>
</dbReference>
<dbReference type="Gene3D" id="1.50.10.10">
    <property type="match status" value="1"/>
</dbReference>
<dbReference type="Gene3D" id="3.50.4.10">
    <property type="entry name" value="Hepatocyte Growth Factor"/>
    <property type="match status" value="1"/>
</dbReference>
<feature type="chain" id="PRO_5032695741" description="Apple domain-containing protein" evidence="4">
    <location>
        <begin position="26"/>
        <end position="1035"/>
    </location>
</feature>
<dbReference type="Pfam" id="PF14295">
    <property type="entry name" value="PAN_4"/>
    <property type="match status" value="1"/>
</dbReference>
<evidence type="ECO:0000256" key="3">
    <source>
        <dbReference type="SAM" id="MobiDB-lite"/>
    </source>
</evidence>
<dbReference type="Proteomes" id="UP000604046">
    <property type="component" value="Unassembled WGS sequence"/>
</dbReference>
<name>A0A812QY38_9DINO</name>
<dbReference type="SUPFAM" id="SSF48208">
    <property type="entry name" value="Six-hairpin glycosidases"/>
    <property type="match status" value="1"/>
</dbReference>
<feature type="signal peptide" evidence="4">
    <location>
        <begin position="1"/>
        <end position="25"/>
    </location>
</feature>
<keyword evidence="2" id="KW-1015">Disulfide bond</keyword>
<dbReference type="GO" id="GO:0005576">
    <property type="term" value="C:extracellular region"/>
    <property type="evidence" value="ECO:0007669"/>
    <property type="project" value="InterPro"/>
</dbReference>
<gene>
    <name evidence="6" type="ORF">SNAT2548_LOCUS22314</name>
</gene>
<evidence type="ECO:0000256" key="2">
    <source>
        <dbReference type="ARBA" id="ARBA00023157"/>
    </source>
</evidence>
<evidence type="ECO:0000313" key="6">
    <source>
        <dbReference type="EMBL" id="CAE7410315.1"/>
    </source>
</evidence>
<keyword evidence="4" id="KW-0732">Signal</keyword>
<keyword evidence="7" id="KW-1185">Reference proteome</keyword>
<dbReference type="InterPro" id="IPR024462">
    <property type="entry name" value="GH116_N"/>
</dbReference>
<evidence type="ECO:0000256" key="4">
    <source>
        <dbReference type="SAM" id="SignalP"/>
    </source>
</evidence>
<dbReference type="InterPro" id="IPR000177">
    <property type="entry name" value="Apple"/>
</dbReference>
<dbReference type="SMART" id="SM00223">
    <property type="entry name" value="APPLE"/>
    <property type="match status" value="1"/>
</dbReference>
<protein>
    <recommendedName>
        <fullName evidence="5">Apple domain-containing protein</fullName>
    </recommendedName>
</protein>
<feature type="domain" description="Apple" evidence="5">
    <location>
        <begin position="99"/>
        <end position="185"/>
    </location>
</feature>
<reference evidence="6" key="1">
    <citation type="submission" date="2021-02" db="EMBL/GenBank/DDBJ databases">
        <authorList>
            <person name="Dougan E. K."/>
            <person name="Rhodes N."/>
            <person name="Thang M."/>
            <person name="Chan C."/>
        </authorList>
    </citation>
    <scope>NUCLEOTIDE SEQUENCE</scope>
</reference>
<keyword evidence="1" id="KW-0677">Repeat</keyword>
<accession>A0A812QY38</accession>
<dbReference type="PANTHER" id="PTHR12654:SF0">
    <property type="entry name" value="NON-LYSOSOMAL GLUCOSYLCERAMIDASE"/>
    <property type="match status" value="1"/>
</dbReference>
<dbReference type="InterPro" id="IPR006775">
    <property type="entry name" value="GH116_catalytic"/>
</dbReference>
<dbReference type="InterPro" id="IPR052566">
    <property type="entry name" value="Non-lysos_glucosylceramidase"/>
</dbReference>
<evidence type="ECO:0000256" key="1">
    <source>
        <dbReference type="ARBA" id="ARBA00022737"/>
    </source>
</evidence>